<protein>
    <submittedName>
        <fullName evidence="1">Uncharacterized protein</fullName>
    </submittedName>
</protein>
<comment type="caution">
    <text evidence="1">The sequence shown here is derived from an EMBL/GenBank/DDBJ whole genome shotgun (WGS) entry which is preliminary data.</text>
</comment>
<sequence length="558" mass="62331">MTNHIERRQEVLVFAAETAFHLPRLESGFWFHRDMRDNLYYAMHLYAASTDPEVTVSFPKDQGARLGEEILLLVLKLQIKEPDAPMYGHWPLNLGNDPFSASPHTLPVELLGSLIAWYHHSFGARMGIELRSAFEEAMRHAYMGDYYRKPVEYFNHHESKYIAQQIIWGELFRDEALAAEGQANLRLLLETIQANGMREYSAMPWFWHWVQSFSCARALAKDADTLQLLHNMLDYLWEVRSLTYLKGAWAGPHSRGLGHDIPADRNTLLDYVEYGDFPLPDSIARLEAAGILPASPSTKEITFEAAARTDVREVRRLIPIHPQNLAEGCLHSYTFMTPDFAVGGVWERATEFDNEQHRWDVTLPANRDGSVNKAYFFRPGNGFSEGDYRHEGGLSQVLLHRNAAVSLFAPSEEPVKAELILGVLPKGDWLFGDRQMAGLVGDVYLVVHIMNPYTCVENEERGCIEVRSEGGANGVAVEAFTAGTASARGWGSLTEVAAAASSQAQEGLFSSMDGVLQFTGKTLADGTELRLDISTGGSVKLRTINESPVSFEGYTVAL</sequence>
<reference evidence="1" key="1">
    <citation type="submission" date="2024-12" db="EMBL/GenBank/DDBJ databases">
        <authorList>
            <person name="Wu N."/>
        </authorList>
    </citation>
    <scope>NUCLEOTIDE SEQUENCE</scope>
    <source>
        <strain evidence="1">P15</strain>
    </source>
</reference>
<evidence type="ECO:0000313" key="2">
    <source>
        <dbReference type="Proteomes" id="UP001631969"/>
    </source>
</evidence>
<evidence type="ECO:0000313" key="1">
    <source>
        <dbReference type="EMBL" id="MFM9331754.1"/>
    </source>
</evidence>
<gene>
    <name evidence="1" type="ORF">ACI1P1_25990</name>
</gene>
<accession>A0ACC7P821</accession>
<organism evidence="1 2">
    <name type="scientific">Paenibacillus mesotrionivorans</name>
    <dbReference type="NCBI Taxonomy" id="3160968"/>
    <lineage>
        <taxon>Bacteria</taxon>
        <taxon>Bacillati</taxon>
        <taxon>Bacillota</taxon>
        <taxon>Bacilli</taxon>
        <taxon>Bacillales</taxon>
        <taxon>Paenibacillaceae</taxon>
        <taxon>Paenibacillus</taxon>
    </lineage>
</organism>
<keyword evidence="2" id="KW-1185">Reference proteome</keyword>
<name>A0ACC7P821_9BACL</name>
<proteinExistence type="predicted"/>
<dbReference type="Proteomes" id="UP001631969">
    <property type="component" value="Unassembled WGS sequence"/>
</dbReference>
<dbReference type="EMBL" id="JBJURJ010000022">
    <property type="protein sequence ID" value="MFM9331754.1"/>
    <property type="molecule type" value="Genomic_DNA"/>
</dbReference>